<reference evidence="5 6" key="1">
    <citation type="submission" date="2019-04" db="EMBL/GenBank/DDBJ databases">
        <authorList>
            <person name="Van Vliet M D."/>
        </authorList>
    </citation>
    <scope>NUCLEOTIDE SEQUENCE [LARGE SCALE GENOMIC DNA]</scope>
    <source>
        <strain evidence="5 6">F1</strain>
    </source>
</reference>
<dbReference type="InterPro" id="IPR000917">
    <property type="entry name" value="Sulfatase_N"/>
</dbReference>
<dbReference type="AlphaFoldDB" id="A0A6C2U082"/>
<dbReference type="Gene3D" id="3.40.720.10">
    <property type="entry name" value="Alkaline Phosphatase, subunit A"/>
    <property type="match status" value="1"/>
</dbReference>
<dbReference type="PANTHER" id="PTHR45953">
    <property type="entry name" value="IDURONATE 2-SULFATASE"/>
    <property type="match status" value="1"/>
</dbReference>
<keyword evidence="1" id="KW-0479">Metal-binding</keyword>
<evidence type="ECO:0000256" key="2">
    <source>
        <dbReference type="ARBA" id="ARBA00022801"/>
    </source>
</evidence>
<dbReference type="Pfam" id="PF00884">
    <property type="entry name" value="Sulfatase"/>
    <property type="match status" value="1"/>
</dbReference>
<dbReference type="PANTHER" id="PTHR45953:SF1">
    <property type="entry name" value="IDURONATE 2-SULFATASE"/>
    <property type="match status" value="1"/>
</dbReference>
<feature type="domain" description="Sulfatase N-terminal" evidence="4">
    <location>
        <begin position="30"/>
        <end position="362"/>
    </location>
</feature>
<evidence type="ECO:0000256" key="3">
    <source>
        <dbReference type="SAM" id="SignalP"/>
    </source>
</evidence>
<proteinExistence type="predicted"/>
<keyword evidence="2" id="KW-0378">Hydrolase</keyword>
<organism evidence="5 6">
    <name type="scientific">Pontiella desulfatans</name>
    <dbReference type="NCBI Taxonomy" id="2750659"/>
    <lineage>
        <taxon>Bacteria</taxon>
        <taxon>Pseudomonadati</taxon>
        <taxon>Kiritimatiellota</taxon>
        <taxon>Kiritimatiellia</taxon>
        <taxon>Kiritimatiellales</taxon>
        <taxon>Pontiellaceae</taxon>
        <taxon>Pontiella</taxon>
    </lineage>
</organism>
<evidence type="ECO:0000259" key="4">
    <source>
        <dbReference type="Pfam" id="PF00884"/>
    </source>
</evidence>
<evidence type="ECO:0000313" key="5">
    <source>
        <dbReference type="EMBL" id="VGO13273.1"/>
    </source>
</evidence>
<dbReference type="GO" id="GO:0008484">
    <property type="term" value="F:sulfuric ester hydrolase activity"/>
    <property type="evidence" value="ECO:0007669"/>
    <property type="project" value="TreeGrafter"/>
</dbReference>
<evidence type="ECO:0000313" key="6">
    <source>
        <dbReference type="Proteomes" id="UP000366872"/>
    </source>
</evidence>
<sequence length="456" mass="50972">MVRQFSFCFLMVCCAGQVMASAEPSVSDMPNILFLIADDLSTRLGCYGDRVAITPAIDQLAREGVLFERAYACGTVCTPSRKSFLTGMGVRTVGWGNNNYLIDNPDAMTMPRWFREHGYQTAKVGKVQHKDAFEGALDWDLNMNTTEVFPSGNEGKVVEKLVSDDGRQVVDVHIRRDDQPSMDESRTDAFMKFVDQQWDSSKPFFFALGFHAPHEPHEANRRHYDLYCAEEMPISVPPPGATPMTKPYPASFRRWSVEVPEAAQREAVLGYYGAVSGLDEQVGRAMDFLEERDIADNTIVVFISDQGYCLGYRDCWAKHLLYPAVLRVPLIVRDPRMKRGDIRVEGLVELLDIFPTLTEMAGLPTPGGLDGASFVPLMVDPSKRGRPATYAQGILHLGRGKAVTTETATYLEWDGGEFTEFYNLKADPDAWHNQIGNPEGAGAVNRHRLLLRGHFE</sequence>
<dbReference type="InterPro" id="IPR017850">
    <property type="entry name" value="Alkaline_phosphatase_core_sf"/>
</dbReference>
<feature type="signal peptide" evidence="3">
    <location>
        <begin position="1"/>
        <end position="20"/>
    </location>
</feature>
<dbReference type="GO" id="GO:0046872">
    <property type="term" value="F:metal ion binding"/>
    <property type="evidence" value="ECO:0007669"/>
    <property type="project" value="UniProtKB-KW"/>
</dbReference>
<dbReference type="EMBL" id="CAAHFG010000001">
    <property type="protein sequence ID" value="VGO13273.1"/>
    <property type="molecule type" value="Genomic_DNA"/>
</dbReference>
<dbReference type="SUPFAM" id="SSF53649">
    <property type="entry name" value="Alkaline phosphatase-like"/>
    <property type="match status" value="1"/>
</dbReference>
<protein>
    <submittedName>
        <fullName evidence="5">Arylsulfatase</fullName>
    </submittedName>
</protein>
<evidence type="ECO:0000256" key="1">
    <source>
        <dbReference type="ARBA" id="ARBA00022723"/>
    </source>
</evidence>
<name>A0A6C2U082_PONDE</name>
<dbReference type="Proteomes" id="UP000366872">
    <property type="component" value="Unassembled WGS sequence"/>
</dbReference>
<dbReference type="GO" id="GO:0005737">
    <property type="term" value="C:cytoplasm"/>
    <property type="evidence" value="ECO:0007669"/>
    <property type="project" value="TreeGrafter"/>
</dbReference>
<keyword evidence="3" id="KW-0732">Signal</keyword>
<feature type="chain" id="PRO_5028836004" evidence="3">
    <location>
        <begin position="21"/>
        <end position="456"/>
    </location>
</feature>
<gene>
    <name evidence="5" type="ORF">PDESU_01829</name>
</gene>
<keyword evidence="6" id="KW-1185">Reference proteome</keyword>
<accession>A0A6C2U082</accession>